<dbReference type="GO" id="GO:0043565">
    <property type="term" value="F:sequence-specific DNA binding"/>
    <property type="evidence" value="ECO:0007669"/>
    <property type="project" value="InterPro"/>
</dbReference>
<reference evidence="3 5" key="2">
    <citation type="submission" date="2016-10" db="EMBL/GenBank/DDBJ databases">
        <authorList>
            <person name="de Groot N.N."/>
        </authorList>
    </citation>
    <scope>NUCLEOTIDE SEQUENCE [LARGE SCALE GENOMIC DNA]</scope>
    <source>
        <strain evidence="3 5">Z-7982</strain>
    </source>
</reference>
<evidence type="ECO:0000313" key="6">
    <source>
        <dbReference type="Proteomes" id="UP000267921"/>
    </source>
</evidence>
<proteinExistence type="predicted"/>
<dbReference type="Gene3D" id="1.20.58.2140">
    <property type="match status" value="1"/>
</dbReference>
<dbReference type="Proteomes" id="UP000267921">
    <property type="component" value="Unassembled WGS sequence"/>
</dbReference>
<name>A0A1L3Q4N2_9EURY</name>
<dbReference type="KEGG" id="mhaz:BHR79_10175"/>
<dbReference type="GeneID" id="30584141"/>
<dbReference type="STRING" id="2177.BHR79_10175"/>
<evidence type="ECO:0000313" key="3">
    <source>
        <dbReference type="EMBL" id="SDW41585.1"/>
    </source>
</evidence>
<evidence type="ECO:0000313" key="5">
    <source>
        <dbReference type="Proteomes" id="UP000198669"/>
    </source>
</evidence>
<dbReference type="EMBL" id="RJJG01000004">
    <property type="protein sequence ID" value="RNI08851.1"/>
    <property type="molecule type" value="Genomic_DNA"/>
</dbReference>
<dbReference type="AlphaFoldDB" id="A0A1L3Q4N2"/>
<dbReference type="OrthoDB" id="26985at2157"/>
<evidence type="ECO:0000313" key="2">
    <source>
        <dbReference type="EMBL" id="RNI08851.1"/>
    </source>
</evidence>
<evidence type="ECO:0000313" key="4">
    <source>
        <dbReference type="Proteomes" id="UP000186879"/>
    </source>
</evidence>
<dbReference type="EMBL" id="CP017921">
    <property type="protein sequence ID" value="APH39805.1"/>
    <property type="molecule type" value="Genomic_DNA"/>
</dbReference>
<dbReference type="RefSeq" id="WP_072562218.1">
    <property type="nucleotide sequence ID" value="NZ_CP017921.1"/>
</dbReference>
<dbReference type="CDD" id="cd14820">
    <property type="entry name" value="TRAX"/>
    <property type="match status" value="1"/>
</dbReference>
<dbReference type="Proteomes" id="UP000186879">
    <property type="component" value="Chromosome"/>
</dbReference>
<keyword evidence="4" id="KW-1185">Reference proteome</keyword>
<dbReference type="InterPro" id="IPR036081">
    <property type="entry name" value="Translin_sf"/>
</dbReference>
<evidence type="ECO:0000313" key="1">
    <source>
        <dbReference type="EMBL" id="APH39805.1"/>
    </source>
</evidence>
<reference evidence="1 4" key="1">
    <citation type="submission" date="2016-10" db="EMBL/GenBank/DDBJ databases">
        <title>Methanohalophilus halophilus.</title>
        <authorList>
            <person name="L'haridon S."/>
        </authorList>
    </citation>
    <scope>NUCLEOTIDE SEQUENCE [LARGE SCALE GENOMIC DNA]</scope>
    <source>
        <strain evidence="1 4">Z-7982</strain>
    </source>
</reference>
<dbReference type="EMBL" id="FNMU01000002">
    <property type="protein sequence ID" value="SDW41585.1"/>
    <property type="molecule type" value="Genomic_DNA"/>
</dbReference>
<reference evidence="2 6" key="3">
    <citation type="submission" date="2018-10" db="EMBL/GenBank/DDBJ databases">
        <title>Cultivation of a novel Methanohalophilus strain from Kebrit Deep of the Red Sea and a genomic comparison of members of the genus Methanohalophilus.</title>
        <authorList>
            <person name="Guan Y."/>
            <person name="Ngugi D.K."/>
            <person name="Stingl U."/>
        </authorList>
    </citation>
    <scope>NUCLEOTIDE SEQUENCE [LARGE SCALE GENOMIC DNA]</scope>
    <source>
        <strain evidence="2 6">DSM 3094</strain>
    </source>
</reference>
<sequence length="211" mass="24322">MDTITGILIGNFEEKDAAREKGLALSRKLVRACRTTTIAIHRKDRDTVEKNLLTAHNYLREMNETLGKYPEIYYKGPVGQAQQEYAECIITYSLLCENKTLEELPTPQHMEVEDSAYLNGLAEAGGELRRHVLDLIREDKPAEGEKYLQIMDNIYSLLIMFDYPDVITANLRRHTDVLRSLNEKTRGDLTHALQQYKFQKLMTSSQEIKQI</sequence>
<gene>
    <name evidence="1" type="ORF">BHR79_10175</name>
    <name evidence="2" type="ORF">EFE40_05085</name>
    <name evidence="3" type="ORF">SAMN04515625_0955</name>
</gene>
<accession>A0A1L3Q4N2</accession>
<dbReference type="Proteomes" id="UP000198669">
    <property type="component" value="Unassembled WGS sequence"/>
</dbReference>
<protein>
    <submittedName>
        <fullName evidence="1">Haloacid dehalogenase</fullName>
    </submittedName>
    <submittedName>
        <fullName evidence="3">Translin</fullName>
    </submittedName>
</protein>
<dbReference type="SUPFAM" id="SSF74784">
    <property type="entry name" value="Translin"/>
    <property type="match status" value="1"/>
</dbReference>
<organism evidence="1 4">
    <name type="scientific">Methanohalophilus halophilus</name>
    <dbReference type="NCBI Taxonomy" id="2177"/>
    <lineage>
        <taxon>Archaea</taxon>
        <taxon>Methanobacteriati</taxon>
        <taxon>Methanobacteriota</taxon>
        <taxon>Stenosarchaea group</taxon>
        <taxon>Methanomicrobia</taxon>
        <taxon>Methanosarcinales</taxon>
        <taxon>Methanosarcinaceae</taxon>
        <taxon>Methanohalophilus</taxon>
    </lineage>
</organism>